<reference evidence="8 9" key="1">
    <citation type="submission" date="2020-08" db="EMBL/GenBank/DDBJ databases">
        <title>novel species in genus Corynebacterium.</title>
        <authorList>
            <person name="Zhang G."/>
        </authorList>
    </citation>
    <scope>NUCLEOTIDE SEQUENCE [LARGE SCALE GENOMIC DNA]</scope>
    <source>
        <strain evidence="9">zg-917</strain>
    </source>
</reference>
<keyword evidence="2" id="KW-0964">Secreted</keyword>
<comment type="similarity">
    <text evidence="1">Belongs to the serine-aspartate repeat-containing protein (SDr) family.</text>
</comment>
<dbReference type="EMBL" id="JACMYE010000007">
    <property type="protein sequence ID" value="MBC3179435.1"/>
    <property type="molecule type" value="Genomic_DNA"/>
</dbReference>
<dbReference type="InterPro" id="IPR044055">
    <property type="entry name" value="RibLong"/>
</dbReference>
<feature type="domain" description="Long Rib" evidence="7">
    <location>
        <begin position="1471"/>
        <end position="1557"/>
    </location>
</feature>
<keyword evidence="9" id="KW-1185">Reference proteome</keyword>
<dbReference type="PANTHER" id="PTHR36108:SF13">
    <property type="entry name" value="COLOSSIN-B-RELATED"/>
    <property type="match status" value="1"/>
</dbReference>
<dbReference type="SUPFAM" id="SSF49452">
    <property type="entry name" value="Starch-binding domain-like"/>
    <property type="match status" value="5"/>
</dbReference>
<evidence type="ECO:0000256" key="2">
    <source>
        <dbReference type="ARBA" id="ARBA00022525"/>
    </source>
</evidence>
<feature type="signal peptide" evidence="6">
    <location>
        <begin position="1"/>
        <end position="23"/>
    </location>
</feature>
<keyword evidence="5" id="KW-1133">Transmembrane helix</keyword>
<feature type="chain" id="PRO_5046775198" evidence="6">
    <location>
        <begin position="24"/>
        <end position="1608"/>
    </location>
</feature>
<feature type="compositionally biased region" description="Low complexity" evidence="4">
    <location>
        <begin position="1031"/>
        <end position="1076"/>
    </location>
</feature>
<comment type="caution">
    <text evidence="8">The sequence shown here is derived from an EMBL/GenBank/DDBJ whole genome shotgun (WGS) entry which is preliminary data.</text>
</comment>
<evidence type="ECO:0000256" key="3">
    <source>
        <dbReference type="ARBA" id="ARBA00022729"/>
    </source>
</evidence>
<dbReference type="InterPro" id="IPR013784">
    <property type="entry name" value="Carb-bd-like_fold"/>
</dbReference>
<gene>
    <name evidence="8" type="ORF">H7348_08990</name>
</gene>
<feature type="domain" description="Long Rib" evidence="7">
    <location>
        <begin position="1290"/>
        <end position="1364"/>
    </location>
</feature>
<dbReference type="Pfam" id="PF13620">
    <property type="entry name" value="CarboxypepD_reg"/>
    <property type="match status" value="6"/>
</dbReference>
<feature type="domain" description="Long Rib" evidence="7">
    <location>
        <begin position="1378"/>
        <end position="1463"/>
    </location>
</feature>
<organism evidence="8 9">
    <name type="scientific">Corynebacterium lujinxingii</name>
    <dbReference type="NCBI Taxonomy" id="2763010"/>
    <lineage>
        <taxon>Bacteria</taxon>
        <taxon>Bacillati</taxon>
        <taxon>Actinomycetota</taxon>
        <taxon>Actinomycetes</taxon>
        <taxon>Mycobacteriales</taxon>
        <taxon>Corynebacteriaceae</taxon>
        <taxon>Corynebacterium</taxon>
    </lineage>
</organism>
<keyword evidence="3 6" id="KW-0732">Signal</keyword>
<feature type="domain" description="Long Rib" evidence="7">
    <location>
        <begin position="1205"/>
        <end position="1274"/>
    </location>
</feature>
<keyword evidence="5" id="KW-0472">Membrane</keyword>
<evidence type="ECO:0000256" key="1">
    <source>
        <dbReference type="ARBA" id="ARBA00007257"/>
    </source>
</evidence>
<evidence type="ECO:0000256" key="6">
    <source>
        <dbReference type="SAM" id="SignalP"/>
    </source>
</evidence>
<dbReference type="InterPro" id="IPR008969">
    <property type="entry name" value="CarboxyPept-like_regulatory"/>
</dbReference>
<dbReference type="PANTHER" id="PTHR36108">
    <property type="entry name" value="COLOSSIN-B-RELATED"/>
    <property type="match status" value="1"/>
</dbReference>
<dbReference type="NCBIfam" id="NF038186">
    <property type="entry name" value="YPDG_rpt"/>
    <property type="match status" value="3"/>
</dbReference>
<dbReference type="SUPFAM" id="SSF49478">
    <property type="entry name" value="Cna protein B-type domain"/>
    <property type="match status" value="1"/>
</dbReference>
<evidence type="ECO:0000256" key="4">
    <source>
        <dbReference type="SAM" id="MobiDB-lite"/>
    </source>
</evidence>
<dbReference type="RefSeq" id="WP_171194476.1">
    <property type="nucleotide sequence ID" value="NZ_JACMYE010000007.1"/>
</dbReference>
<name>A0ABR6UJT2_9CORY</name>
<protein>
    <submittedName>
        <fullName evidence="8">Carboxypeptidase regulatory-like domain-containing protein</fullName>
    </submittedName>
</protein>
<dbReference type="Gene3D" id="2.60.40.1120">
    <property type="entry name" value="Carboxypeptidase-like, regulatory domain"/>
    <property type="match status" value="8"/>
</dbReference>
<evidence type="ECO:0000313" key="9">
    <source>
        <dbReference type="Proteomes" id="UP000642876"/>
    </source>
</evidence>
<dbReference type="Proteomes" id="UP000642876">
    <property type="component" value="Unassembled WGS sequence"/>
</dbReference>
<dbReference type="Pfam" id="PF18957">
    <property type="entry name" value="RibLong"/>
    <property type="match status" value="4"/>
</dbReference>
<proteinExistence type="inferred from homology"/>
<sequence length="1608" mass="166635">MRPRHTRITATALALALAGPAVQVPLGTGVPVAHAQVAPIPQVGLSHGAVRQTFGVNPDWEASVFFNGAMQVNTVAIDFVPQKTGQSSLERPKEAPKDDPVFNVIPETATYTVKHYKLVNRRAVEAGSYEVTGRRSQVPTPSGHWAIRIAYELPNVAVEPGDRLALYAPGMGTKYPKPLAGGDIRFTMPRVNSGFGGTIRVHNPDSEPVGQPKLLVQQGGTSTETPVNEDGTYDLTINGASGTYALKVVPPAGFATPETRMWDVSQDAPEPDFDVYPITVTGRVLDASGQPVAGARVSVGGRSALTDANGNFTVTKVPTGTHNLVVGATDRTQETTRSNFTVRDQRDNPIGSPIRVQDKQQYGSITGTVAGVPNGATVRVRAAGTGVSFTISVQNGTYALDNIETGNYTVEVVGDTLPAGYSVTGPRRVSVAPNATSHANFTITADKVDASVKVIDENNAPVSGAWVTVAGSRRETDTNGEVTFTGVTPGKHTAKVVESDTYSGNSQAFEVKPATGGATTVKVGSHNQVSGTVVDSLGDAVAEANVVVKQNGIEVKTFRTDADGKFDAGRLPGGTYTAQVQKTDRYGANSKSFTVTGTSGTPSVDLTVPLHRGAVEITTSGDADPESVVVVGGPNEVTEMLTKTNGKYILTGLYPGNYNVTAKAPRNHTVSSDRPVPLTVEPNQTATVAFTVTADDGSLTGVLVDEFNTRLPGASVTLTGPDGTSRTVQAGSDGSIEVDGLRPGKYTVLIEADGYEPVEQSVKIGPGESKHLNVPGLVAMPGSISGKVVDESGHAVSGATVTLTGPDGTPRTVQAGSDGSLNVDGLRPGEYTVRIEAPGYEPVEQTINIGPGESKHLNVPGLVAKPGSISGKVVDESGHAVSGATVTLTGPDGTPRTVQVGADGSLNVDGLRPGEYTVRIEAPGYEPVEQTINIGPGENKQLNVPGLVAKPGSISGDVIDDDGNPVAGATVTLTGPDGTPRTVQVGADGSLNVDGLRPGEYTVRIEAPGYEPVEQSVKVNPGESVSLGAIPLTKKPTPTPKPTTSKPTPTPTTTPTTTPTPATTSMLMPTTTTPKPSYRWEPVVVKQGEVGLTDPKQQGTNAKPPSTGFKTVGVTQVSKGGGKQESIPVEDWIQVEDDGTIVATPPAGATPGEYEVEIETPSGTREKVTVQVTPQPPMAQRYDVTGPTVAAPAGTVRTAPSLRAQVTEAGFVYDDRVLPPGTTFDVQHEWASVDANGRVTFSPPKNAKRGNYDVSLVINYPDGSTDTVTVTFVVGDPLYADLLDYGYEEGLQVLPGRTVTLLRTSEAALPEGTTFKIKGGADLSGWSANVDEVTGHVRVTAPESGGSEVTVPVVAYFPDGSSLERNAGARLATTTAHAATAAPEYTATVARPGETVLAEIKRDQPAGASFTVVDDGGLDVGVDKNSGALKITVPKDAQLDETYKVTVRAVYPDGSAGEVVAEVLTQSDAQRYELDFTGANVPVGGVATQQPSAKVPDGTRFSTDGFDEAGWKVTIDEVTGRLSVSSTSDVPVGAKANVPVKVTYPDGSTETVNVPVVAQAEAGGGSSIGGSSVSSSWIAVLLGVLALLAGAGYGAWLNQDKIMEALRG</sequence>
<evidence type="ECO:0000313" key="8">
    <source>
        <dbReference type="EMBL" id="MBC3179435.1"/>
    </source>
</evidence>
<dbReference type="SUPFAM" id="SSF49464">
    <property type="entry name" value="Carboxypeptidase regulatory domain-like"/>
    <property type="match status" value="2"/>
</dbReference>
<feature type="transmembrane region" description="Helical" evidence="5">
    <location>
        <begin position="1577"/>
        <end position="1597"/>
    </location>
</feature>
<evidence type="ECO:0000259" key="7">
    <source>
        <dbReference type="Pfam" id="PF18957"/>
    </source>
</evidence>
<accession>A0ABR6UJT2</accession>
<keyword evidence="5" id="KW-0812">Transmembrane</keyword>
<evidence type="ECO:0000256" key="5">
    <source>
        <dbReference type="SAM" id="Phobius"/>
    </source>
</evidence>
<feature type="region of interest" description="Disordered" evidence="4">
    <location>
        <begin position="1018"/>
        <end position="1077"/>
    </location>
</feature>